<proteinExistence type="inferred from homology"/>
<feature type="region of interest" description="Disordered" evidence="2">
    <location>
        <begin position="1"/>
        <end position="23"/>
    </location>
</feature>
<name>A0ABS1NCJ2_9ACTN</name>
<dbReference type="PANTHER" id="PTHR46696">
    <property type="entry name" value="P450, PUTATIVE (EUROFUNG)-RELATED"/>
    <property type="match status" value="1"/>
</dbReference>
<evidence type="ECO:0008006" key="5">
    <source>
        <dbReference type="Google" id="ProtNLM"/>
    </source>
</evidence>
<dbReference type="PANTHER" id="PTHR46696:SF6">
    <property type="entry name" value="P450, PUTATIVE (EUROFUNG)-RELATED"/>
    <property type="match status" value="1"/>
</dbReference>
<evidence type="ECO:0000313" key="4">
    <source>
        <dbReference type="Proteomes" id="UP000634229"/>
    </source>
</evidence>
<evidence type="ECO:0000313" key="3">
    <source>
        <dbReference type="EMBL" id="MBL1097649.1"/>
    </source>
</evidence>
<comment type="similarity">
    <text evidence="1">Belongs to the cytochrome P450 family.</text>
</comment>
<protein>
    <recommendedName>
        <fullName evidence="5">Cytochrome P450</fullName>
    </recommendedName>
</protein>
<comment type="caution">
    <text evidence="3">The sequence shown here is derived from an EMBL/GenBank/DDBJ whole genome shotgun (WGS) entry which is preliminary data.</text>
</comment>
<gene>
    <name evidence="3" type="ORF">JK363_13335</name>
</gene>
<organism evidence="3 4">
    <name type="scientific">Streptomyces coffeae</name>
    <dbReference type="NCBI Taxonomy" id="621382"/>
    <lineage>
        <taxon>Bacteria</taxon>
        <taxon>Bacillati</taxon>
        <taxon>Actinomycetota</taxon>
        <taxon>Actinomycetes</taxon>
        <taxon>Kitasatosporales</taxon>
        <taxon>Streptomycetaceae</taxon>
        <taxon>Streptomyces</taxon>
    </lineage>
</organism>
<dbReference type="SUPFAM" id="SSF48264">
    <property type="entry name" value="Cytochrome P450"/>
    <property type="match status" value="1"/>
</dbReference>
<feature type="compositionally biased region" description="Pro residues" evidence="2">
    <location>
        <begin position="11"/>
        <end position="23"/>
    </location>
</feature>
<reference evidence="3 4" key="1">
    <citation type="submission" date="2021-01" db="EMBL/GenBank/DDBJ databases">
        <title>WGS of actinomycetes isolated from Thailand.</title>
        <authorList>
            <person name="Thawai C."/>
        </authorList>
    </citation>
    <scope>NUCLEOTIDE SEQUENCE [LARGE SCALE GENOMIC DNA]</scope>
    <source>
        <strain evidence="3 4">CA1R205</strain>
    </source>
</reference>
<evidence type="ECO:0000256" key="1">
    <source>
        <dbReference type="ARBA" id="ARBA00010617"/>
    </source>
</evidence>
<dbReference type="EMBL" id="JAERRF010000007">
    <property type="protein sequence ID" value="MBL1097649.1"/>
    <property type="molecule type" value="Genomic_DNA"/>
</dbReference>
<dbReference type="Proteomes" id="UP000634229">
    <property type="component" value="Unassembled WGS sequence"/>
</dbReference>
<dbReference type="InterPro" id="IPR036396">
    <property type="entry name" value="Cyt_P450_sf"/>
</dbReference>
<dbReference type="Gene3D" id="1.10.630.10">
    <property type="entry name" value="Cytochrome P450"/>
    <property type="match status" value="1"/>
</dbReference>
<accession>A0ABS1NCJ2</accession>
<dbReference type="RefSeq" id="WP_201875083.1">
    <property type="nucleotide sequence ID" value="NZ_JAERRF010000007.1"/>
</dbReference>
<sequence length="99" mass="11288">MVHADQAPVLTPFPPAPSLFHPPPELNELQRDRPVTRFRLADGKTGWLVTRYEDVRQVPTDSPEHTRPRWLIAGAFTARRVEALRPRVTDVDADLVENL</sequence>
<evidence type="ECO:0000256" key="2">
    <source>
        <dbReference type="SAM" id="MobiDB-lite"/>
    </source>
</evidence>
<keyword evidence="4" id="KW-1185">Reference proteome</keyword>